<feature type="compositionally biased region" description="Basic and acidic residues" evidence="1">
    <location>
        <begin position="10"/>
        <end position="53"/>
    </location>
</feature>
<evidence type="ECO:0000256" key="1">
    <source>
        <dbReference type="SAM" id="MobiDB-lite"/>
    </source>
</evidence>
<dbReference type="PANTHER" id="PTHR38846:SF1">
    <property type="entry name" value="C3H1-TYPE DOMAIN-CONTAINING PROTEIN"/>
    <property type="match status" value="1"/>
</dbReference>
<accession>A0AAD8VCN2</accession>
<keyword evidence="3" id="KW-1185">Reference proteome</keyword>
<feature type="compositionally biased region" description="Low complexity" evidence="1">
    <location>
        <begin position="134"/>
        <end position="143"/>
    </location>
</feature>
<feature type="compositionally biased region" description="Basic residues" evidence="1">
    <location>
        <begin position="98"/>
        <end position="110"/>
    </location>
</feature>
<protein>
    <submittedName>
        <fullName evidence="2">Uncharacterized protein</fullName>
    </submittedName>
</protein>
<organism evidence="2 3">
    <name type="scientific">Colletotrichum navitas</name>
    <dbReference type="NCBI Taxonomy" id="681940"/>
    <lineage>
        <taxon>Eukaryota</taxon>
        <taxon>Fungi</taxon>
        <taxon>Dikarya</taxon>
        <taxon>Ascomycota</taxon>
        <taxon>Pezizomycotina</taxon>
        <taxon>Sordariomycetes</taxon>
        <taxon>Hypocreomycetidae</taxon>
        <taxon>Glomerellales</taxon>
        <taxon>Glomerellaceae</taxon>
        <taxon>Colletotrichum</taxon>
        <taxon>Colletotrichum graminicola species complex</taxon>
    </lineage>
</organism>
<dbReference type="EMBL" id="JAHLJV010000001">
    <property type="protein sequence ID" value="KAK1600288.1"/>
    <property type="molecule type" value="Genomic_DNA"/>
</dbReference>
<dbReference type="Proteomes" id="UP001230504">
    <property type="component" value="Unassembled WGS sequence"/>
</dbReference>
<dbReference type="AlphaFoldDB" id="A0AAD8VCN2"/>
<evidence type="ECO:0000313" key="2">
    <source>
        <dbReference type="EMBL" id="KAK1600288.1"/>
    </source>
</evidence>
<dbReference type="RefSeq" id="XP_060420784.1">
    <property type="nucleotide sequence ID" value="XM_060556343.1"/>
</dbReference>
<gene>
    <name evidence="2" type="ORF">LY79DRAFT_533151</name>
</gene>
<proteinExistence type="predicted"/>
<dbReference type="GeneID" id="85440583"/>
<sequence>MARKQKDRGRKREGAQADAKAQEGKQRGQELERDAVIVKMEEPDTDAKYSQNEDRDEIDDLLDYVHVKLEDLELEDEKMENLAVSEAEENKGGAPLNAKKKKKKKKKTTTKKSTQTAGAKSEAAALPDTKTNIAPTAKDAAAPKTKKEERAKVKEDFLARWSEYFDKRELADWQRLCSDLGLPGDLPSKTQCRKALEKVHVNIIQFLEAKEKGEAVRFFKNVRELALYTRKRRLWVPINEMPKEDPSRKLLREIGRYV</sequence>
<comment type="caution">
    <text evidence="2">The sequence shown here is derived from an EMBL/GenBank/DDBJ whole genome shotgun (WGS) entry which is preliminary data.</text>
</comment>
<feature type="region of interest" description="Disordered" evidence="1">
    <location>
        <begin position="83"/>
        <end position="149"/>
    </location>
</feature>
<evidence type="ECO:0000313" key="3">
    <source>
        <dbReference type="Proteomes" id="UP001230504"/>
    </source>
</evidence>
<dbReference type="PANTHER" id="PTHR38846">
    <property type="entry name" value="C3H1-TYPE DOMAIN-CONTAINING PROTEIN"/>
    <property type="match status" value="1"/>
</dbReference>
<name>A0AAD8VCN2_9PEZI</name>
<feature type="region of interest" description="Disordered" evidence="1">
    <location>
        <begin position="1"/>
        <end position="58"/>
    </location>
</feature>
<reference evidence="2" key="1">
    <citation type="submission" date="2021-06" db="EMBL/GenBank/DDBJ databases">
        <title>Comparative genomics, transcriptomics and evolutionary studies reveal genomic signatures of adaptation to plant cell wall in hemibiotrophic fungi.</title>
        <authorList>
            <consortium name="DOE Joint Genome Institute"/>
            <person name="Baroncelli R."/>
            <person name="Diaz J.F."/>
            <person name="Benocci T."/>
            <person name="Peng M."/>
            <person name="Battaglia E."/>
            <person name="Haridas S."/>
            <person name="Andreopoulos W."/>
            <person name="Labutti K."/>
            <person name="Pangilinan J."/>
            <person name="Floch G.L."/>
            <person name="Makela M.R."/>
            <person name="Henrissat B."/>
            <person name="Grigoriev I.V."/>
            <person name="Crouch J.A."/>
            <person name="De Vries R.P."/>
            <person name="Sukno S.A."/>
            <person name="Thon M.R."/>
        </authorList>
    </citation>
    <scope>NUCLEOTIDE SEQUENCE</scope>
    <source>
        <strain evidence="2">CBS 125086</strain>
    </source>
</reference>